<dbReference type="Proteomes" id="UP000276133">
    <property type="component" value="Unassembled WGS sequence"/>
</dbReference>
<dbReference type="AlphaFoldDB" id="A0A3M7PE42"/>
<evidence type="ECO:0000313" key="2">
    <source>
        <dbReference type="EMBL" id="RMZ97322.1"/>
    </source>
</evidence>
<dbReference type="EMBL" id="REGN01011487">
    <property type="protein sequence ID" value="RMZ97322.1"/>
    <property type="molecule type" value="Genomic_DNA"/>
</dbReference>
<reference evidence="2 3" key="1">
    <citation type="journal article" date="2018" name="Sci. Rep.">
        <title>Genomic signatures of local adaptation to the degree of environmental predictability in rotifers.</title>
        <authorList>
            <person name="Franch-Gras L."/>
            <person name="Hahn C."/>
            <person name="Garcia-Roger E.M."/>
            <person name="Carmona M.J."/>
            <person name="Serra M."/>
            <person name="Gomez A."/>
        </authorList>
    </citation>
    <scope>NUCLEOTIDE SEQUENCE [LARGE SCALE GENOMIC DNA]</scope>
    <source>
        <strain evidence="2">HYR1</strain>
    </source>
</reference>
<gene>
    <name evidence="2" type="ORF">BpHYR1_033026</name>
</gene>
<protein>
    <submittedName>
        <fullName evidence="2">Uncharacterized protein</fullName>
    </submittedName>
</protein>
<sequence>MLALDILNFFNLHCWGPVERPRGRPEKKNGRDRGRPAAKKRPVHLTANDRAWPAKPRPTDGPTK</sequence>
<comment type="caution">
    <text evidence="2">The sequence shown here is derived from an EMBL/GenBank/DDBJ whole genome shotgun (WGS) entry which is preliminary data.</text>
</comment>
<organism evidence="2 3">
    <name type="scientific">Brachionus plicatilis</name>
    <name type="common">Marine rotifer</name>
    <name type="synonym">Brachionus muelleri</name>
    <dbReference type="NCBI Taxonomy" id="10195"/>
    <lineage>
        <taxon>Eukaryota</taxon>
        <taxon>Metazoa</taxon>
        <taxon>Spiralia</taxon>
        <taxon>Gnathifera</taxon>
        <taxon>Rotifera</taxon>
        <taxon>Eurotatoria</taxon>
        <taxon>Monogononta</taxon>
        <taxon>Pseudotrocha</taxon>
        <taxon>Ploima</taxon>
        <taxon>Brachionidae</taxon>
        <taxon>Brachionus</taxon>
    </lineage>
</organism>
<feature type="region of interest" description="Disordered" evidence="1">
    <location>
        <begin position="17"/>
        <end position="64"/>
    </location>
</feature>
<evidence type="ECO:0000256" key="1">
    <source>
        <dbReference type="SAM" id="MobiDB-lite"/>
    </source>
</evidence>
<feature type="compositionally biased region" description="Basic and acidic residues" evidence="1">
    <location>
        <begin position="19"/>
        <end position="35"/>
    </location>
</feature>
<evidence type="ECO:0000313" key="3">
    <source>
        <dbReference type="Proteomes" id="UP000276133"/>
    </source>
</evidence>
<name>A0A3M7PE42_BRAPC</name>
<accession>A0A3M7PE42</accession>
<keyword evidence="3" id="KW-1185">Reference proteome</keyword>
<proteinExistence type="predicted"/>